<protein>
    <recommendedName>
        <fullName evidence="5">RING-CH-type domain-containing protein</fullName>
    </recommendedName>
</protein>
<keyword evidence="4" id="KW-1133">Transmembrane helix</keyword>
<keyword evidence="7" id="KW-1185">Reference proteome</keyword>
<evidence type="ECO:0000256" key="1">
    <source>
        <dbReference type="ARBA" id="ARBA00022723"/>
    </source>
</evidence>
<reference evidence="6" key="1">
    <citation type="journal article" date="2016" name="Nat. Genet.">
        <title>A high-quality carrot genome assembly provides new insights into carotenoid accumulation and asterid genome evolution.</title>
        <authorList>
            <person name="Iorizzo M."/>
            <person name="Ellison S."/>
            <person name="Senalik D."/>
            <person name="Zeng P."/>
            <person name="Satapoomin P."/>
            <person name="Huang J."/>
            <person name="Bowman M."/>
            <person name="Iovene M."/>
            <person name="Sanseverino W."/>
            <person name="Cavagnaro P."/>
            <person name="Yildiz M."/>
            <person name="Macko-Podgorni A."/>
            <person name="Moranska E."/>
            <person name="Grzebelus E."/>
            <person name="Grzebelus D."/>
            <person name="Ashrafi H."/>
            <person name="Zheng Z."/>
            <person name="Cheng S."/>
            <person name="Spooner D."/>
            <person name="Van Deynze A."/>
            <person name="Simon P."/>
        </authorList>
    </citation>
    <scope>NUCLEOTIDE SEQUENCE</scope>
    <source>
        <tissue evidence="6">Leaf</tissue>
    </source>
</reference>
<gene>
    <name evidence="6" type="ORF">DCAR_0935083</name>
</gene>
<accession>A0AAF0Y0B7</accession>
<proteinExistence type="predicted"/>
<dbReference type="GO" id="GO:0016020">
    <property type="term" value="C:membrane"/>
    <property type="evidence" value="ECO:0007669"/>
    <property type="project" value="TreeGrafter"/>
</dbReference>
<evidence type="ECO:0000256" key="4">
    <source>
        <dbReference type="SAM" id="Phobius"/>
    </source>
</evidence>
<dbReference type="SMART" id="SM00744">
    <property type="entry name" value="RINGv"/>
    <property type="match status" value="1"/>
</dbReference>
<dbReference type="Pfam" id="PF12428">
    <property type="entry name" value="DUF3675"/>
    <property type="match status" value="1"/>
</dbReference>
<evidence type="ECO:0000313" key="7">
    <source>
        <dbReference type="Proteomes" id="UP000077755"/>
    </source>
</evidence>
<dbReference type="PANTHER" id="PTHR23012:SF93">
    <property type="entry name" value="RING_FYVE_PHD ZINC FINGER SUPERFAMILY PROTEIN"/>
    <property type="match status" value="1"/>
</dbReference>
<dbReference type="PROSITE" id="PS51292">
    <property type="entry name" value="ZF_RING_CH"/>
    <property type="match status" value="1"/>
</dbReference>
<dbReference type="Proteomes" id="UP000077755">
    <property type="component" value="Chromosome 9"/>
</dbReference>
<dbReference type="SUPFAM" id="SSF57850">
    <property type="entry name" value="RING/U-box"/>
    <property type="match status" value="1"/>
</dbReference>
<evidence type="ECO:0000256" key="2">
    <source>
        <dbReference type="ARBA" id="ARBA00022771"/>
    </source>
</evidence>
<dbReference type="AlphaFoldDB" id="A0AAF0Y0B7"/>
<feature type="domain" description="RING-CH-type" evidence="5">
    <location>
        <begin position="49"/>
        <end position="109"/>
    </location>
</feature>
<dbReference type="InterPro" id="IPR011016">
    <property type="entry name" value="Znf_RING-CH"/>
</dbReference>
<reference evidence="6" key="2">
    <citation type="submission" date="2022-03" db="EMBL/GenBank/DDBJ databases">
        <title>Draft title - Genomic analysis of global carrot germplasm unveils the trajectory of domestication and the origin of high carotenoid orange carrot.</title>
        <authorList>
            <person name="Iorizzo M."/>
            <person name="Ellison S."/>
            <person name="Senalik D."/>
            <person name="Macko-Podgorni A."/>
            <person name="Grzebelus D."/>
            <person name="Bostan H."/>
            <person name="Rolling W."/>
            <person name="Curaba J."/>
            <person name="Simon P."/>
        </authorList>
    </citation>
    <scope>NUCLEOTIDE SEQUENCE</scope>
    <source>
        <tissue evidence="6">Leaf</tissue>
    </source>
</reference>
<dbReference type="InterPro" id="IPR013083">
    <property type="entry name" value="Znf_RING/FYVE/PHD"/>
</dbReference>
<dbReference type="InterPro" id="IPR022143">
    <property type="entry name" value="DUF3675"/>
</dbReference>
<feature type="transmembrane region" description="Helical" evidence="4">
    <location>
        <begin position="195"/>
        <end position="218"/>
    </location>
</feature>
<evidence type="ECO:0000256" key="3">
    <source>
        <dbReference type="ARBA" id="ARBA00022833"/>
    </source>
</evidence>
<organism evidence="6 7">
    <name type="scientific">Daucus carota subsp. sativus</name>
    <name type="common">Carrot</name>
    <dbReference type="NCBI Taxonomy" id="79200"/>
    <lineage>
        <taxon>Eukaryota</taxon>
        <taxon>Viridiplantae</taxon>
        <taxon>Streptophyta</taxon>
        <taxon>Embryophyta</taxon>
        <taxon>Tracheophyta</taxon>
        <taxon>Spermatophyta</taxon>
        <taxon>Magnoliopsida</taxon>
        <taxon>eudicotyledons</taxon>
        <taxon>Gunneridae</taxon>
        <taxon>Pentapetalae</taxon>
        <taxon>asterids</taxon>
        <taxon>campanulids</taxon>
        <taxon>Apiales</taxon>
        <taxon>Apiaceae</taxon>
        <taxon>Apioideae</taxon>
        <taxon>Scandiceae</taxon>
        <taxon>Daucinae</taxon>
        <taxon>Daucus</taxon>
        <taxon>Daucus sect. Daucus</taxon>
    </lineage>
</organism>
<dbReference type="GO" id="GO:0004842">
    <property type="term" value="F:ubiquitin-protein transferase activity"/>
    <property type="evidence" value="ECO:0007669"/>
    <property type="project" value="TreeGrafter"/>
</dbReference>
<dbReference type="InterPro" id="IPR033275">
    <property type="entry name" value="MARCH-like"/>
</dbReference>
<dbReference type="GO" id="GO:0008270">
    <property type="term" value="F:zinc ion binding"/>
    <property type="evidence" value="ECO:0007669"/>
    <property type="project" value="UniProtKB-KW"/>
</dbReference>
<dbReference type="Pfam" id="PF12906">
    <property type="entry name" value="RINGv"/>
    <property type="match status" value="1"/>
</dbReference>
<sequence>MGDHFVLLVDRMLTESTLEAAVESRHLVAQENNDTVVDCASHLDSETDLSQRKVAECRICQDEDFESLLEAPCSCRGSLKYAHRRCVQRWCRVKGNTTCEICNQLFKPNYTAPPPVFRLGHIPVNLRAIGRLNLIESHSIAVVSADRNFLDPLDDESAGSASRSFTRYLSLAAIFMVLLMLRHTLPLIINGTDDFSFPLFVFFLLRTSGIILPAYIILRTVGAIRNVSLSCGEGDDSTAYKPL</sequence>
<name>A0AAF0Y0B7_DAUCS</name>
<dbReference type="GO" id="GO:0016567">
    <property type="term" value="P:protein ubiquitination"/>
    <property type="evidence" value="ECO:0007669"/>
    <property type="project" value="TreeGrafter"/>
</dbReference>
<dbReference type="CDD" id="cd16495">
    <property type="entry name" value="RING_CH-C4HC3_MARCH"/>
    <property type="match status" value="1"/>
</dbReference>
<evidence type="ECO:0000313" key="6">
    <source>
        <dbReference type="EMBL" id="WOH15541.1"/>
    </source>
</evidence>
<dbReference type="EMBL" id="CP093351">
    <property type="protein sequence ID" value="WOH15541.1"/>
    <property type="molecule type" value="Genomic_DNA"/>
</dbReference>
<dbReference type="PANTHER" id="PTHR23012">
    <property type="entry name" value="RING/FYVE/PHD ZINC FINGER DOMAIN-CONTAINING"/>
    <property type="match status" value="1"/>
</dbReference>
<dbReference type="Gene3D" id="3.30.40.10">
    <property type="entry name" value="Zinc/RING finger domain, C3HC4 (zinc finger)"/>
    <property type="match status" value="1"/>
</dbReference>
<keyword evidence="2" id="KW-0863">Zinc-finger</keyword>
<keyword evidence="1" id="KW-0479">Metal-binding</keyword>
<keyword evidence="3" id="KW-0862">Zinc</keyword>
<evidence type="ECO:0000259" key="5">
    <source>
        <dbReference type="PROSITE" id="PS51292"/>
    </source>
</evidence>
<keyword evidence="4" id="KW-0812">Transmembrane</keyword>
<keyword evidence="4" id="KW-0472">Membrane</keyword>
<feature type="transmembrane region" description="Helical" evidence="4">
    <location>
        <begin position="168"/>
        <end position="189"/>
    </location>
</feature>